<evidence type="ECO:0000313" key="2">
    <source>
        <dbReference type="EMBL" id="CAI0411092.1"/>
    </source>
</evidence>
<feature type="compositionally biased region" description="Basic and acidic residues" evidence="1">
    <location>
        <begin position="9"/>
        <end position="21"/>
    </location>
</feature>
<sequence length="380" mass="40865">MATLSVGDPDPRVPLKPEFHFPSEFPYEFDSSPDTDSGDEEDDFFAGLTRRLTQQLSFKSQKNRVVVGSPESTLNGLGSMSVSSNGSPNGASSPTTATTPSPFGAKTDTWDLIYEAAGQVARLKMATASSNGGASSKSCSNFQGIPSSGSFYPLSHNIPQHMAQNQQLRHEHAAPKGQWPSVWERQQLQQQVKSANWQKFQPPQPQISCGKGVYESGRFVVRPPPQPLPTWPPLQTNRAQYNQNQTLASSNLGTSASAGYVGGGFGSSSKRECAGTGVFLPRRYSNPTVDSKKKPAPSACSAVLLPAKVVHALNLNLEETASHSGQGQSRINASFAADYAALLARRNAMLAQQQQKRAMLAESALISHEIGAALPQEWTY</sequence>
<keyword evidence="3" id="KW-1185">Reference proteome</keyword>
<feature type="compositionally biased region" description="Low complexity" evidence="1">
    <location>
        <begin position="81"/>
        <end position="102"/>
    </location>
</feature>
<dbReference type="AlphaFoldDB" id="A0AAV0JNN3"/>
<name>A0AAV0JNN3_9ROSI</name>
<feature type="region of interest" description="Disordered" evidence="1">
    <location>
        <begin position="1"/>
        <end position="43"/>
    </location>
</feature>
<comment type="caution">
    <text evidence="2">The sequence shown here is derived from an EMBL/GenBank/DDBJ whole genome shotgun (WGS) entry which is preliminary data.</text>
</comment>
<dbReference type="EMBL" id="CAMGYJ010000005">
    <property type="protein sequence ID" value="CAI0411092.1"/>
    <property type="molecule type" value="Genomic_DNA"/>
</dbReference>
<gene>
    <name evidence="2" type="ORF">LITE_LOCUS15026</name>
</gene>
<evidence type="ECO:0000256" key="1">
    <source>
        <dbReference type="SAM" id="MobiDB-lite"/>
    </source>
</evidence>
<feature type="compositionally biased region" description="Acidic residues" evidence="1">
    <location>
        <begin position="31"/>
        <end position="43"/>
    </location>
</feature>
<accession>A0AAV0JNN3</accession>
<reference evidence="2" key="1">
    <citation type="submission" date="2022-08" db="EMBL/GenBank/DDBJ databases">
        <authorList>
            <person name="Gutierrez-Valencia J."/>
        </authorList>
    </citation>
    <scope>NUCLEOTIDE SEQUENCE</scope>
</reference>
<evidence type="ECO:0000313" key="3">
    <source>
        <dbReference type="Proteomes" id="UP001154282"/>
    </source>
</evidence>
<feature type="region of interest" description="Disordered" evidence="1">
    <location>
        <begin position="59"/>
        <end position="103"/>
    </location>
</feature>
<proteinExistence type="predicted"/>
<protein>
    <submittedName>
        <fullName evidence="2">Uncharacterized protein</fullName>
    </submittedName>
</protein>
<dbReference type="PANTHER" id="PTHR33356:SF17">
    <property type="entry name" value="TPX2 CENTRAL DOMAIN-CONTAINING PROTEIN"/>
    <property type="match status" value="1"/>
</dbReference>
<dbReference type="PANTHER" id="PTHR33356">
    <property type="entry name" value="TIP41-LIKE PROTEIN"/>
    <property type="match status" value="1"/>
</dbReference>
<feature type="compositionally biased region" description="Polar residues" evidence="1">
    <location>
        <begin position="70"/>
        <end position="80"/>
    </location>
</feature>
<organism evidence="2 3">
    <name type="scientific">Linum tenue</name>
    <dbReference type="NCBI Taxonomy" id="586396"/>
    <lineage>
        <taxon>Eukaryota</taxon>
        <taxon>Viridiplantae</taxon>
        <taxon>Streptophyta</taxon>
        <taxon>Embryophyta</taxon>
        <taxon>Tracheophyta</taxon>
        <taxon>Spermatophyta</taxon>
        <taxon>Magnoliopsida</taxon>
        <taxon>eudicotyledons</taxon>
        <taxon>Gunneridae</taxon>
        <taxon>Pentapetalae</taxon>
        <taxon>rosids</taxon>
        <taxon>fabids</taxon>
        <taxon>Malpighiales</taxon>
        <taxon>Linaceae</taxon>
        <taxon>Linum</taxon>
    </lineage>
</organism>
<dbReference type="Proteomes" id="UP001154282">
    <property type="component" value="Unassembled WGS sequence"/>
</dbReference>